<evidence type="ECO:0000256" key="2">
    <source>
        <dbReference type="SAM" id="SignalP"/>
    </source>
</evidence>
<dbReference type="Gene3D" id="3.40.50.1820">
    <property type="entry name" value="alpha/beta hydrolase"/>
    <property type="match status" value="1"/>
</dbReference>
<dbReference type="PANTHER" id="PTHR42776:SF27">
    <property type="entry name" value="DIPEPTIDYL PEPTIDASE FAMILY MEMBER 6"/>
    <property type="match status" value="1"/>
</dbReference>
<feature type="chain" id="PRO_5046863960" evidence="2">
    <location>
        <begin position="23"/>
        <end position="831"/>
    </location>
</feature>
<evidence type="ECO:0000256" key="1">
    <source>
        <dbReference type="ARBA" id="ARBA00022801"/>
    </source>
</evidence>
<dbReference type="Gene3D" id="2.120.10.30">
    <property type="entry name" value="TolB, C-terminal domain"/>
    <property type="match status" value="1"/>
</dbReference>
<evidence type="ECO:0000313" key="4">
    <source>
        <dbReference type="EMBL" id="MDP4537340.1"/>
    </source>
</evidence>
<keyword evidence="5" id="KW-1185">Reference proteome</keyword>
<dbReference type="PANTHER" id="PTHR42776">
    <property type="entry name" value="SERINE PEPTIDASE S9 FAMILY MEMBER"/>
    <property type="match status" value="1"/>
</dbReference>
<sequence length="831" mass="92917">MKTSCIGLLLLGFACISFTAAADTNNQSLTEHRVVAEKVLFLGPVPAFASEALQQSGKADELRQQVLHHLEQQAVPVAGQSTSFMGQSLSWREMSPAEAAAAGPGIWFTQVQHDAFYQGKLQFAGLTAPVAYLNFQKLGDGQRHALNLSTGWQQLVLFVDGGEPQSVELALTHQQQTDIRFTLSAKESMNNRLLTNAETISQLALSPDTNWMLLSFSGRSDATNTDVSRTELREMSRNRIQHSWPNQAMSRAQFSPNSEYLSYVDGNTLWLMNLSDGKLTAVIQNQSGLGSYQWAPDSKTIIFSWTQPDKSLEQAKAKNYRALEDRWRGFRDISRLYQLDVDSGFVRTLTPGGDSSSLADIHQDNQRLLYTQRRLDRTVAPHAATAVFELDLATLEHREIGQFRHLNQISYYRDKLLVVGGPNFADGAGVNLPSADLIANDYDGQLYLMDLDGQHIQPLSKDFTPSISNVTVNGRGQVIALVNEADRSALYSVDINRTRYQKLALSLDVIERFAVANDRGATVVAAGSAVATPQQLELIRPGQRRPTVLHDSSKLYQHIQLGEVRDFNVENPEGDLIQGRYYLPPDFDASRTYPTIVYYYGGTTTVNRQFTGRYPFHHWAANGYIVYVVQPRGTIGYGQYFSALHVNAWGQYTADDIIHATKEFVAQHDFVDGARLGNIGASYGGFMTMYLATQTDLFAASVSHAGISALSSYWGQGWWGFLYSGVASRDSFPWNNHELYVGQSPLYMADKINTPLLLITGDSDVNVPAGESQQMFTALKLLGREVALVEIPGEDHHIIDREKRYVWWDHLLAWFDLHLKDEAEWWHYLSE</sequence>
<name>A0ABT9H364_9GAMM</name>
<protein>
    <submittedName>
        <fullName evidence="4">Prolyl oligopeptidase family serine peptidase</fullName>
    </submittedName>
</protein>
<accession>A0ABT9H364</accession>
<keyword evidence="1" id="KW-0378">Hydrolase</keyword>
<gene>
    <name evidence="4" type="ORF">Q3O60_14195</name>
</gene>
<keyword evidence="2" id="KW-0732">Signal</keyword>
<dbReference type="InterPro" id="IPR001375">
    <property type="entry name" value="Peptidase_S9_cat"/>
</dbReference>
<comment type="caution">
    <text evidence="4">The sequence shown here is derived from an EMBL/GenBank/DDBJ whole genome shotgun (WGS) entry which is preliminary data.</text>
</comment>
<reference evidence="4 5" key="1">
    <citation type="submission" date="2023-08" db="EMBL/GenBank/DDBJ databases">
        <authorList>
            <person name="Joshi A."/>
            <person name="Thite S."/>
        </authorList>
    </citation>
    <scope>NUCLEOTIDE SEQUENCE [LARGE SCALE GENOMIC DNA]</scope>
    <source>
        <strain evidence="4 5">AC40</strain>
    </source>
</reference>
<dbReference type="Proteomes" id="UP001231616">
    <property type="component" value="Unassembled WGS sequence"/>
</dbReference>
<dbReference type="InterPro" id="IPR011042">
    <property type="entry name" value="6-blade_b-propeller_TolB-like"/>
</dbReference>
<feature type="signal peptide" evidence="2">
    <location>
        <begin position="1"/>
        <end position="22"/>
    </location>
</feature>
<organism evidence="4 5">
    <name type="scientific">Alkalimonas collagenimarina</name>
    <dbReference type="NCBI Taxonomy" id="400390"/>
    <lineage>
        <taxon>Bacteria</taxon>
        <taxon>Pseudomonadati</taxon>
        <taxon>Pseudomonadota</taxon>
        <taxon>Gammaproteobacteria</taxon>
        <taxon>Alkalimonas</taxon>
    </lineage>
</organism>
<dbReference type="SUPFAM" id="SSF53474">
    <property type="entry name" value="alpha/beta-Hydrolases"/>
    <property type="match status" value="1"/>
</dbReference>
<dbReference type="Pfam" id="PF00326">
    <property type="entry name" value="Peptidase_S9"/>
    <property type="match status" value="1"/>
</dbReference>
<dbReference type="RefSeq" id="WP_305894604.1">
    <property type="nucleotide sequence ID" value="NZ_JAUZVZ010000023.1"/>
</dbReference>
<dbReference type="EMBL" id="JAUZVZ010000023">
    <property type="protein sequence ID" value="MDP4537340.1"/>
    <property type="molecule type" value="Genomic_DNA"/>
</dbReference>
<dbReference type="InterPro" id="IPR029058">
    <property type="entry name" value="AB_hydrolase_fold"/>
</dbReference>
<proteinExistence type="predicted"/>
<evidence type="ECO:0000313" key="5">
    <source>
        <dbReference type="Proteomes" id="UP001231616"/>
    </source>
</evidence>
<feature type="domain" description="Peptidase S9 prolyl oligopeptidase catalytic" evidence="3">
    <location>
        <begin position="617"/>
        <end position="821"/>
    </location>
</feature>
<dbReference type="SUPFAM" id="SSF82171">
    <property type="entry name" value="DPP6 N-terminal domain-like"/>
    <property type="match status" value="1"/>
</dbReference>
<evidence type="ECO:0000259" key="3">
    <source>
        <dbReference type="Pfam" id="PF00326"/>
    </source>
</evidence>
<dbReference type="PROSITE" id="PS51257">
    <property type="entry name" value="PROKAR_LIPOPROTEIN"/>
    <property type="match status" value="1"/>
</dbReference>